<dbReference type="InterPro" id="IPR032719">
    <property type="entry name" value="WbsX"/>
</dbReference>
<dbReference type="Gene3D" id="2.60.40.10">
    <property type="entry name" value="Immunoglobulins"/>
    <property type="match status" value="4"/>
</dbReference>
<feature type="domain" description="BIG2" evidence="2">
    <location>
        <begin position="1029"/>
        <end position="1106"/>
    </location>
</feature>
<dbReference type="EMBL" id="QXJM01000042">
    <property type="protein sequence ID" value="RIE00977.1"/>
    <property type="molecule type" value="Genomic_DNA"/>
</dbReference>
<dbReference type="Pfam" id="PF07833">
    <property type="entry name" value="Cu_amine_oxidN1"/>
    <property type="match status" value="1"/>
</dbReference>
<dbReference type="SUPFAM" id="SSF49464">
    <property type="entry name" value="Carboxypeptidase regulatory domain-like"/>
    <property type="match status" value="1"/>
</dbReference>
<name>A0A398CM83_9BACL</name>
<dbReference type="InterPro" id="IPR013783">
    <property type="entry name" value="Ig-like_fold"/>
</dbReference>
<dbReference type="SUPFAM" id="SSF55383">
    <property type="entry name" value="Copper amine oxidase, domain N"/>
    <property type="match status" value="1"/>
</dbReference>
<evidence type="ECO:0000259" key="2">
    <source>
        <dbReference type="SMART" id="SM00635"/>
    </source>
</evidence>
<dbReference type="RefSeq" id="WP_119152037.1">
    <property type="nucleotide sequence ID" value="NZ_QXJM01000042.1"/>
</dbReference>
<comment type="caution">
    <text evidence="3">The sequence shown here is derived from an EMBL/GenBank/DDBJ whole genome shotgun (WGS) entry which is preliminary data.</text>
</comment>
<dbReference type="Gene3D" id="3.30.457.10">
    <property type="entry name" value="Copper amine oxidase-like, N-terminal domain"/>
    <property type="match status" value="1"/>
</dbReference>
<sequence>MFTAGGKLCYLNAAGQPGEIYDYKPGVWYHVKVALNRAESKADIFLNGKLRAEGAELASYAGAIDGIAFVVSSVNKGTLWLDDVLLYEKRPEPADYVPVPDKVTTGDLLIGVQNCSLWREGHHFGWDTINPYPERTPYLGFYDEGSPETADWEIKWLVEHGIGYQLYCWFRPTGGEGSPIKDPYLGYGLHEGFFNAKYSDLMKFAIMWENANSNAKDSADFRSNIVPYWIEYYFKDPRYLVLDNKPVLSIYSLPSLKRDFGTVQNVKDELDYLRNAAVEAGFDGVILLCTYGGLDVQAMTDRQAAGFDAIYSYNWGYSGGHAEYQQGFLSRQKAAGIIDIVPTLGMGRDDTAWGLSSGYQTTVEEFEGIAEWLKTTFIPSLPGGSLGKRMMTIDNWNEFGEGHFIMPAGLAGFGYVDAIRNVFAGGGAHEDVLPTEAQKSRINVLYPPDRTLPKLIPASPPTATDYLKAWRFDKNGDPEGWSLDKQIDGLIVAGGAYSGTSVGSDPGILSPDDLGIRAEEVPYIHIRMNSSTPASARIYFITEADQEWSENKGESFYVAPGQPYGDYYASMWKNQSWKGYVKRFRVDPMESTGAFSIDFVGMARSWLPGMHLLVNGSLLRSGDSPVMQDGVVMLPAKDALKQVGATVEWDASSQTVIAVKDNMVLRLKVSDPTAYLNGQAIDLSHDPVLLPTGTVLIPGDFFNQAFGYSVAADETSRFVNMYTSSVLWEFNGKQGWSVRGQVSNVSADAGHYDGVSVGTEPTIVSPEAGIYIQASAVKRVRVRLKNGTAGTRAKLYYTTVGDQIWNWSKMLKGYVLSNDTGYREYVFDTTQAGEWAGVIKQLRFVAANAAGDFSIDWIKLDMATGIPVQGANLILNPGMEISSIPYSGWQITRELSTAEARSGHQSLKVTKLDVYGSIQFPVSIAKGKDYYYSAWVKLPAGAAPGKIMRLGLLYSLNGVEKQTILFSSAPMSDTEWTQVQGVYAINETGTVANTTMYLYTSVPLETDTYYLDDVEIRPVEYTASPAWVYVSGMSLNKASATIVAGKLETLAATVQPANAINKEVLWSSDRPEVATVDAYGTVYGASAGTATITARTSDGGKLALCAVTVVPDVPVTGVQLNKTAAAIPLGLSETLTATVLPANATNKAVVWSSDNANVAGVASDGTVVAKLEGTAVIQAKTVDGSKAASVAVTVPSNAVMASNLVNDPGMEGTTILYSGYKILTQLTSSEFHGGGQSLKVTATEKYGSIQFPANIEQGKEYYYSAWAKLGSDATPGVVMRACLQYKLNGVVKQLIMFTSSALSASAWKQIKGTYTIVESGVVTNVVMFMYTDTPAATGSFYFDDVEIRKIVSYSATGIRLNKSSLVLNLNAADTLAATVLPANATNKNVLWSTSDPTVATVSGNGTIQTVGNGQALIKATTADGSFQASASLIADSMPPITNAVLSPSQPDGTAGAYVGPVLVALAAADTNSGVKYTEFSLDNGNSWQTYTAPVAFEKAGVHTLRYRSADWAGNVETAGSIGFSLSATRTRVRLLDSAGNPVGGGIVKYYDGGWRDLGVTDSSGTAFLSLPEKSYTFSMSYEGTYKETVQNTGTNATVVFQTVSVKVRLQDSGGNLLDIGAAKYYAGSWRTFGSTSGGEAEKELLPGSYTFAMTYEGTYKELVQNTGANPIVVFQTANVRVRLRDSIDNPLDVGAVSYYAGSWRTFGSTSGGEAGKELLPGSYTFAMTYEGTYRELVQNIGANLIVVFQTTNVRVRLRDSTGNPLDVGAAKYYAGSWRTFGSTSGGEAGKELLPGSYTFAMTYEGTYRELVQNIGANPIVVFQTVSVKVSVKDGAGQAVEGILVKYYAGSWRMVGLTISGEAVKELLPGTYTFGAAYGGVNKTIVRDIAATPAFDIPL</sequence>
<protein>
    <recommendedName>
        <fullName evidence="2">BIG2 domain-containing protein</fullName>
    </recommendedName>
</protein>
<dbReference type="PANTHER" id="PTHR41244:SF1">
    <property type="entry name" value="GLYCOSYLTRANSFERASE"/>
    <property type="match status" value="1"/>
</dbReference>
<dbReference type="GO" id="GO:0016798">
    <property type="term" value="F:hydrolase activity, acting on glycosyl bonds"/>
    <property type="evidence" value="ECO:0007669"/>
    <property type="project" value="InterPro"/>
</dbReference>
<proteinExistence type="predicted"/>
<dbReference type="InterPro" id="IPR008964">
    <property type="entry name" value="Invasin/intimin_cell_adhesion"/>
</dbReference>
<reference evidence="3 4" key="1">
    <citation type="submission" date="2018-09" db="EMBL/GenBank/DDBJ databases">
        <title>Cohnella cavernae sp. nov., isolated from a karst cave.</title>
        <authorList>
            <person name="Zhu H."/>
        </authorList>
    </citation>
    <scope>NUCLEOTIDE SEQUENCE [LARGE SCALE GENOMIC DNA]</scope>
    <source>
        <strain evidence="3 4">K2E09-144</strain>
    </source>
</reference>
<feature type="domain" description="BIG2" evidence="2">
    <location>
        <begin position="1114"/>
        <end position="1191"/>
    </location>
</feature>
<dbReference type="InterPro" id="IPR058094">
    <property type="entry name" value="Ig-like_OmpL47-like"/>
</dbReference>
<dbReference type="InterPro" id="IPR003305">
    <property type="entry name" value="CenC_carb-bd"/>
</dbReference>
<dbReference type="OrthoDB" id="9760240at2"/>
<keyword evidence="1" id="KW-0378">Hydrolase</keyword>
<dbReference type="Proteomes" id="UP000266340">
    <property type="component" value="Unassembled WGS sequence"/>
</dbReference>
<dbReference type="SMART" id="SM00635">
    <property type="entry name" value="BID_2"/>
    <property type="match status" value="3"/>
</dbReference>
<dbReference type="Pfam" id="PF02018">
    <property type="entry name" value="CBM_4_9"/>
    <property type="match status" value="2"/>
</dbReference>
<accession>A0A398CM83</accession>
<dbReference type="InterPro" id="IPR008969">
    <property type="entry name" value="CarboxyPept-like_regulatory"/>
</dbReference>
<dbReference type="Gene3D" id="3.20.20.80">
    <property type="entry name" value="Glycosidases"/>
    <property type="match status" value="1"/>
</dbReference>
<evidence type="ECO:0000256" key="1">
    <source>
        <dbReference type="ARBA" id="ARBA00022801"/>
    </source>
</evidence>
<dbReference type="NCBIfam" id="NF047446">
    <property type="entry name" value="barrel_OmpL47"/>
    <property type="match status" value="1"/>
</dbReference>
<dbReference type="Gene3D" id="3.30.1920.20">
    <property type="match status" value="1"/>
</dbReference>
<dbReference type="PANTHER" id="PTHR41244">
    <property type="entry name" value="RHAMNAN SYNTHESIS F"/>
    <property type="match status" value="1"/>
</dbReference>
<evidence type="ECO:0000313" key="3">
    <source>
        <dbReference type="EMBL" id="RIE00977.1"/>
    </source>
</evidence>
<dbReference type="InterPro" id="IPR003343">
    <property type="entry name" value="Big_2"/>
</dbReference>
<dbReference type="Pfam" id="PF02368">
    <property type="entry name" value="Big_2"/>
    <property type="match status" value="3"/>
</dbReference>
<dbReference type="Gene3D" id="2.60.40.1080">
    <property type="match status" value="3"/>
</dbReference>
<evidence type="ECO:0000313" key="4">
    <source>
        <dbReference type="Proteomes" id="UP000266340"/>
    </source>
</evidence>
<dbReference type="SUPFAM" id="SSF49785">
    <property type="entry name" value="Galactose-binding domain-like"/>
    <property type="match status" value="2"/>
</dbReference>
<organism evidence="3 4">
    <name type="scientific">Cohnella faecalis</name>
    <dbReference type="NCBI Taxonomy" id="2315694"/>
    <lineage>
        <taxon>Bacteria</taxon>
        <taxon>Bacillati</taxon>
        <taxon>Bacillota</taxon>
        <taxon>Bacilli</taxon>
        <taxon>Bacillales</taxon>
        <taxon>Paenibacillaceae</taxon>
        <taxon>Cohnella</taxon>
    </lineage>
</organism>
<dbReference type="InterPro" id="IPR012854">
    <property type="entry name" value="Cu_amine_oxidase-like_N"/>
</dbReference>
<keyword evidence="4" id="KW-1185">Reference proteome</keyword>
<gene>
    <name evidence="3" type="ORF">D3H35_25810</name>
</gene>
<dbReference type="SUPFAM" id="SSF49373">
    <property type="entry name" value="Invasin/intimin cell-adhesion fragments"/>
    <property type="match status" value="3"/>
</dbReference>
<dbReference type="InterPro" id="IPR008979">
    <property type="entry name" value="Galactose-bd-like_sf"/>
</dbReference>
<dbReference type="InterPro" id="IPR036582">
    <property type="entry name" value="Mao_N_sf"/>
</dbReference>
<feature type="domain" description="BIG2" evidence="2">
    <location>
        <begin position="1354"/>
        <end position="1431"/>
    </location>
</feature>
<dbReference type="Pfam" id="PF14307">
    <property type="entry name" value="Glyco_tran_WbsX"/>
    <property type="match status" value="1"/>
</dbReference>
<dbReference type="Gene3D" id="2.60.120.260">
    <property type="entry name" value="Galactose-binding domain-like"/>
    <property type="match status" value="2"/>
</dbReference>